<accession>A0A6J6IIT9</accession>
<dbReference type="AlphaFoldDB" id="A0A6J6IIT9"/>
<protein>
    <submittedName>
        <fullName evidence="2">Unannotated protein</fullName>
    </submittedName>
</protein>
<dbReference type="SUPFAM" id="SSF47598">
    <property type="entry name" value="Ribbon-helix-helix"/>
    <property type="match status" value="1"/>
</dbReference>
<sequence>MGKFLQVRNLPDEVHETLTRRAKVAGMSLSEYVGRELTALANKDTMRDYLLRLDRIELNIDVDPQTTVDFIRDDRDSR</sequence>
<dbReference type="InterPro" id="IPR010985">
    <property type="entry name" value="Ribbon_hlx_hlx"/>
</dbReference>
<gene>
    <name evidence="2" type="ORF">UFOPK1908_01073</name>
</gene>
<evidence type="ECO:0000259" key="1">
    <source>
        <dbReference type="Pfam" id="PF22513"/>
    </source>
</evidence>
<dbReference type="EMBL" id="CAEZVB010000053">
    <property type="protein sequence ID" value="CAB4624390.1"/>
    <property type="molecule type" value="Genomic_DNA"/>
</dbReference>
<dbReference type="InterPro" id="IPR053853">
    <property type="entry name" value="FitA-like_RHH"/>
</dbReference>
<organism evidence="2">
    <name type="scientific">freshwater metagenome</name>
    <dbReference type="NCBI Taxonomy" id="449393"/>
    <lineage>
        <taxon>unclassified sequences</taxon>
        <taxon>metagenomes</taxon>
        <taxon>ecological metagenomes</taxon>
    </lineage>
</organism>
<dbReference type="GO" id="GO:0006355">
    <property type="term" value="P:regulation of DNA-templated transcription"/>
    <property type="evidence" value="ECO:0007669"/>
    <property type="project" value="InterPro"/>
</dbReference>
<proteinExistence type="predicted"/>
<dbReference type="Pfam" id="PF22513">
    <property type="entry name" value="FitA-like_RHH"/>
    <property type="match status" value="1"/>
</dbReference>
<evidence type="ECO:0000313" key="2">
    <source>
        <dbReference type="EMBL" id="CAB4624390.1"/>
    </source>
</evidence>
<feature type="domain" description="Antitoxin FitA-like ribbon-helix-helix" evidence="1">
    <location>
        <begin position="5"/>
        <end position="38"/>
    </location>
</feature>
<reference evidence="2" key="1">
    <citation type="submission" date="2020-05" db="EMBL/GenBank/DDBJ databases">
        <authorList>
            <person name="Chiriac C."/>
            <person name="Salcher M."/>
            <person name="Ghai R."/>
            <person name="Kavagutti S V."/>
        </authorList>
    </citation>
    <scope>NUCLEOTIDE SEQUENCE</scope>
</reference>
<name>A0A6J6IIT9_9ZZZZ</name>